<dbReference type="AlphaFoldDB" id="A0A1X1XU24"/>
<evidence type="ECO:0000313" key="1">
    <source>
        <dbReference type="EMBL" id="ORW02289.1"/>
    </source>
</evidence>
<accession>A0A1X1XU24</accession>
<organism evidence="1 2">
    <name type="scientific">Mycobacterium kyorinense</name>
    <dbReference type="NCBI Taxonomy" id="487514"/>
    <lineage>
        <taxon>Bacteria</taxon>
        <taxon>Bacillati</taxon>
        <taxon>Actinomycetota</taxon>
        <taxon>Actinomycetes</taxon>
        <taxon>Mycobacteriales</taxon>
        <taxon>Mycobacteriaceae</taxon>
        <taxon>Mycobacterium</taxon>
    </lineage>
</organism>
<proteinExistence type="predicted"/>
<comment type="caution">
    <text evidence="1">The sequence shown here is derived from an EMBL/GenBank/DDBJ whole genome shotgun (WGS) entry which is preliminary data.</text>
</comment>
<dbReference type="EMBL" id="LQPE01000134">
    <property type="protein sequence ID" value="ORW02289.1"/>
    <property type="molecule type" value="Genomic_DNA"/>
</dbReference>
<evidence type="ECO:0000313" key="2">
    <source>
        <dbReference type="Proteomes" id="UP000193487"/>
    </source>
</evidence>
<sequence length="110" mass="12209">MPVSTQEKVTALSRDFGSQRRLAELLDVNAAQVTRWRRGEGIDDINAGRVDLLDLVMAHLLRLYSAAAAERWLVGLNPSLGNRRPIDLIRRGQTRELLDAIANEQAGSFA</sequence>
<name>A0A1X1XU24_9MYCO</name>
<dbReference type="OrthoDB" id="4748714at2"/>
<reference evidence="1 2" key="1">
    <citation type="submission" date="2016-01" db="EMBL/GenBank/DDBJ databases">
        <title>The new phylogeny of the genus Mycobacterium.</title>
        <authorList>
            <person name="Tarcisio F."/>
            <person name="Conor M."/>
            <person name="Antonella G."/>
            <person name="Elisabetta G."/>
            <person name="Giulia F.S."/>
            <person name="Sara T."/>
            <person name="Anna F."/>
            <person name="Clotilde B."/>
            <person name="Roberto B."/>
            <person name="Veronica D.S."/>
            <person name="Fabio R."/>
            <person name="Monica P."/>
            <person name="Olivier J."/>
            <person name="Enrico T."/>
            <person name="Nicola S."/>
        </authorList>
    </citation>
    <scope>NUCLEOTIDE SEQUENCE [LARGE SCALE GENOMIC DNA]</scope>
    <source>
        <strain evidence="1 2">DSM 45166</strain>
    </source>
</reference>
<gene>
    <name evidence="1" type="ORF">AWC14_07220</name>
</gene>
<dbReference type="Proteomes" id="UP000193487">
    <property type="component" value="Unassembled WGS sequence"/>
</dbReference>
<protein>
    <submittedName>
        <fullName evidence="1">Uncharacterized protein</fullName>
    </submittedName>
</protein>
<dbReference type="RefSeq" id="WP_158089914.1">
    <property type="nucleotide sequence ID" value="NZ_LQPE01000134.1"/>
</dbReference>
<keyword evidence="2" id="KW-1185">Reference proteome</keyword>